<dbReference type="AlphaFoldDB" id="A0A251NNF4"/>
<proteinExistence type="predicted"/>
<dbReference type="Gramene" id="ONI00220">
    <property type="protein sequence ID" value="ONI00220"/>
    <property type="gene ID" value="PRUPE_6G076000"/>
</dbReference>
<reference evidence="1 2" key="1">
    <citation type="journal article" date="2013" name="Nat. Genet.">
        <title>The high-quality draft genome of peach (Prunus persica) identifies unique patterns of genetic diversity, domestication and genome evolution.</title>
        <authorList>
            <consortium name="International Peach Genome Initiative"/>
            <person name="Verde I."/>
            <person name="Abbott A.G."/>
            <person name="Scalabrin S."/>
            <person name="Jung S."/>
            <person name="Shu S."/>
            <person name="Marroni F."/>
            <person name="Zhebentyayeva T."/>
            <person name="Dettori M.T."/>
            <person name="Grimwood J."/>
            <person name="Cattonaro F."/>
            <person name="Zuccolo A."/>
            <person name="Rossini L."/>
            <person name="Jenkins J."/>
            <person name="Vendramin E."/>
            <person name="Meisel L.A."/>
            <person name="Decroocq V."/>
            <person name="Sosinski B."/>
            <person name="Prochnik S."/>
            <person name="Mitros T."/>
            <person name="Policriti A."/>
            <person name="Cipriani G."/>
            <person name="Dondini L."/>
            <person name="Ficklin S."/>
            <person name="Goodstein D.M."/>
            <person name="Xuan P."/>
            <person name="Del Fabbro C."/>
            <person name="Aramini V."/>
            <person name="Copetti D."/>
            <person name="Gonzalez S."/>
            <person name="Horner D.S."/>
            <person name="Falchi R."/>
            <person name="Lucas S."/>
            <person name="Mica E."/>
            <person name="Maldonado J."/>
            <person name="Lazzari B."/>
            <person name="Bielenberg D."/>
            <person name="Pirona R."/>
            <person name="Miculan M."/>
            <person name="Barakat A."/>
            <person name="Testolin R."/>
            <person name="Stella A."/>
            <person name="Tartarini S."/>
            <person name="Tonutti P."/>
            <person name="Arus P."/>
            <person name="Orellana A."/>
            <person name="Wells C."/>
            <person name="Main D."/>
            <person name="Vizzotto G."/>
            <person name="Silva H."/>
            <person name="Salamini F."/>
            <person name="Schmutz J."/>
            <person name="Morgante M."/>
            <person name="Rokhsar D.S."/>
        </authorList>
    </citation>
    <scope>NUCLEOTIDE SEQUENCE [LARGE SCALE GENOMIC DNA]</scope>
    <source>
        <strain evidence="2">cv. Nemared</strain>
    </source>
</reference>
<accession>A0A251NNF4</accession>
<protein>
    <submittedName>
        <fullName evidence="1">Uncharacterized protein</fullName>
    </submittedName>
</protein>
<evidence type="ECO:0000313" key="2">
    <source>
        <dbReference type="Proteomes" id="UP000006882"/>
    </source>
</evidence>
<dbReference type="EMBL" id="CM007656">
    <property type="protein sequence ID" value="ONI00220.1"/>
    <property type="molecule type" value="Genomic_DNA"/>
</dbReference>
<gene>
    <name evidence="1" type="ORF">PRUPE_6G076000</name>
</gene>
<dbReference type="Proteomes" id="UP000006882">
    <property type="component" value="Chromosome G6"/>
</dbReference>
<keyword evidence="2" id="KW-1185">Reference proteome</keyword>
<sequence>MAFVRLREQQVCRGAYIRILGGPNGIYIDLEAGKKYLVFFRFGGREYDWRAAWKLKDIEARERERGSGSEKKIRSRD</sequence>
<organism evidence="1 2">
    <name type="scientific">Prunus persica</name>
    <name type="common">Peach</name>
    <name type="synonym">Amygdalus persica</name>
    <dbReference type="NCBI Taxonomy" id="3760"/>
    <lineage>
        <taxon>Eukaryota</taxon>
        <taxon>Viridiplantae</taxon>
        <taxon>Streptophyta</taxon>
        <taxon>Embryophyta</taxon>
        <taxon>Tracheophyta</taxon>
        <taxon>Spermatophyta</taxon>
        <taxon>Magnoliopsida</taxon>
        <taxon>eudicotyledons</taxon>
        <taxon>Gunneridae</taxon>
        <taxon>Pentapetalae</taxon>
        <taxon>rosids</taxon>
        <taxon>fabids</taxon>
        <taxon>Rosales</taxon>
        <taxon>Rosaceae</taxon>
        <taxon>Amygdaloideae</taxon>
        <taxon>Amygdaleae</taxon>
        <taxon>Prunus</taxon>
    </lineage>
</organism>
<name>A0A251NNF4_PRUPE</name>
<evidence type="ECO:0000313" key="1">
    <source>
        <dbReference type="EMBL" id="ONI00220.1"/>
    </source>
</evidence>